<proteinExistence type="predicted"/>
<dbReference type="RefSeq" id="WP_166150948.1">
    <property type="nucleotide sequence ID" value="NZ_JAAOIW010000005.1"/>
</dbReference>
<dbReference type="EMBL" id="JAAOIW010000005">
    <property type="protein sequence ID" value="NHN31165.1"/>
    <property type="molecule type" value="Genomic_DNA"/>
</dbReference>
<protein>
    <submittedName>
        <fullName evidence="1">Uncharacterized protein</fullName>
    </submittedName>
</protein>
<name>A0ABX0J6X7_9BACL</name>
<gene>
    <name evidence="1" type="ORF">G9U52_15100</name>
</gene>
<comment type="caution">
    <text evidence="1">The sequence shown here is derived from an EMBL/GenBank/DDBJ whole genome shotgun (WGS) entry which is preliminary data.</text>
</comment>
<accession>A0ABX0J6X7</accession>
<evidence type="ECO:0000313" key="1">
    <source>
        <dbReference type="EMBL" id="NHN31165.1"/>
    </source>
</evidence>
<evidence type="ECO:0000313" key="2">
    <source>
        <dbReference type="Proteomes" id="UP001165962"/>
    </source>
</evidence>
<keyword evidence="2" id="KW-1185">Reference proteome</keyword>
<dbReference type="Proteomes" id="UP001165962">
    <property type="component" value="Unassembled WGS sequence"/>
</dbReference>
<reference evidence="1" key="1">
    <citation type="submission" date="2020-03" db="EMBL/GenBank/DDBJ databases">
        <title>Draft sequencing of Paenibacilllus sp. S3N08.</title>
        <authorList>
            <person name="Kim D.-U."/>
        </authorList>
    </citation>
    <scope>NUCLEOTIDE SEQUENCE</scope>
    <source>
        <strain evidence="1">S3N08</strain>
    </source>
</reference>
<organism evidence="1 2">
    <name type="scientific">Paenibacillus agricola</name>
    <dbReference type="NCBI Taxonomy" id="2716264"/>
    <lineage>
        <taxon>Bacteria</taxon>
        <taxon>Bacillati</taxon>
        <taxon>Bacillota</taxon>
        <taxon>Bacilli</taxon>
        <taxon>Bacillales</taxon>
        <taxon>Paenibacillaceae</taxon>
        <taxon>Paenibacillus</taxon>
    </lineage>
</organism>
<sequence>MRVIETHAIGTDYEYEGKGSITVTVEDGAGNRRSADISAGEPEDAVFFRDLNGAYSIADLVKIAYEAGKRGESYEYEFIDENAEEDEEEAV</sequence>